<feature type="region of interest" description="Disordered" evidence="1">
    <location>
        <begin position="1"/>
        <end position="161"/>
    </location>
</feature>
<evidence type="ECO:0000256" key="1">
    <source>
        <dbReference type="SAM" id="MobiDB-lite"/>
    </source>
</evidence>
<dbReference type="AlphaFoldDB" id="A0A5J9TWU9"/>
<dbReference type="Proteomes" id="UP000324897">
    <property type="component" value="Unassembled WGS sequence"/>
</dbReference>
<organism evidence="2 3">
    <name type="scientific">Eragrostis curvula</name>
    <name type="common">weeping love grass</name>
    <dbReference type="NCBI Taxonomy" id="38414"/>
    <lineage>
        <taxon>Eukaryota</taxon>
        <taxon>Viridiplantae</taxon>
        <taxon>Streptophyta</taxon>
        <taxon>Embryophyta</taxon>
        <taxon>Tracheophyta</taxon>
        <taxon>Spermatophyta</taxon>
        <taxon>Magnoliopsida</taxon>
        <taxon>Liliopsida</taxon>
        <taxon>Poales</taxon>
        <taxon>Poaceae</taxon>
        <taxon>PACMAD clade</taxon>
        <taxon>Chloridoideae</taxon>
        <taxon>Eragrostideae</taxon>
        <taxon>Eragrostidinae</taxon>
        <taxon>Eragrostis</taxon>
    </lineage>
</organism>
<feature type="compositionally biased region" description="Basic and acidic residues" evidence="1">
    <location>
        <begin position="20"/>
        <end position="33"/>
    </location>
</feature>
<dbReference type="Gramene" id="TVU15850">
    <property type="protein sequence ID" value="TVU15850"/>
    <property type="gene ID" value="EJB05_39391"/>
</dbReference>
<protein>
    <submittedName>
        <fullName evidence="2">Uncharacterized protein</fullName>
    </submittedName>
</protein>
<evidence type="ECO:0000313" key="3">
    <source>
        <dbReference type="Proteomes" id="UP000324897"/>
    </source>
</evidence>
<feature type="compositionally biased region" description="Basic and acidic residues" evidence="1">
    <location>
        <begin position="40"/>
        <end position="57"/>
    </location>
</feature>
<name>A0A5J9TWU9_9POAL</name>
<keyword evidence="3" id="KW-1185">Reference proteome</keyword>
<dbReference type="EMBL" id="RWGY01000031">
    <property type="protein sequence ID" value="TVU15850.1"/>
    <property type="molecule type" value="Genomic_DNA"/>
</dbReference>
<comment type="caution">
    <text evidence="2">The sequence shown here is derived from an EMBL/GenBank/DDBJ whole genome shotgun (WGS) entry which is preliminary data.</text>
</comment>
<feature type="compositionally biased region" description="Basic residues" evidence="1">
    <location>
        <begin position="58"/>
        <end position="72"/>
    </location>
</feature>
<accession>A0A5J9TWU9</accession>
<feature type="non-terminal residue" evidence="2">
    <location>
        <position position="1"/>
    </location>
</feature>
<sequence>MQVPPATRYDLCRPPLNSSSREDRDRDDDDFHAPARRHWRDLTCRGRSGMPRDDAHVYRQRTRSPQHYRRRNAAAEEPLDDDWQRGRHVSRSPPSPRTRKPQRRDDEGWDRRRSRSPTRRSAALQIQGSSWTAACFGTEPSEEREAYPVHAPPPPNTHPDPLLDLFQFTLRDLVDPALTQAT</sequence>
<reference evidence="2 3" key="1">
    <citation type="journal article" date="2019" name="Sci. Rep.">
        <title>A high-quality genome of Eragrostis curvula grass provides insights into Poaceae evolution and supports new strategies to enhance forage quality.</title>
        <authorList>
            <person name="Carballo J."/>
            <person name="Santos B.A.C.M."/>
            <person name="Zappacosta D."/>
            <person name="Garbus I."/>
            <person name="Selva J.P."/>
            <person name="Gallo C.A."/>
            <person name="Diaz A."/>
            <person name="Albertini E."/>
            <person name="Caccamo M."/>
            <person name="Echenique V."/>
        </authorList>
    </citation>
    <scope>NUCLEOTIDE SEQUENCE [LARGE SCALE GENOMIC DNA]</scope>
    <source>
        <strain evidence="3">cv. Victoria</strain>
        <tissue evidence="2">Leaf</tissue>
    </source>
</reference>
<proteinExistence type="predicted"/>
<evidence type="ECO:0000313" key="2">
    <source>
        <dbReference type="EMBL" id="TVU15850.1"/>
    </source>
</evidence>
<gene>
    <name evidence="2" type="ORF">EJB05_39391</name>
</gene>